<protein>
    <submittedName>
        <fullName evidence="2">Uncharacterized protein</fullName>
    </submittedName>
</protein>
<evidence type="ECO:0000256" key="1">
    <source>
        <dbReference type="SAM" id="MobiDB-lite"/>
    </source>
</evidence>
<sequence>MKDLYSKEMSGSYSGQTIKRRRSLDLERPTEVGDIFATTKHGCNEDESGPIPFTTFQNCKISTNGSDEDMEEVAMLRSSDSPNGKTKELNSSVSFQSDRIRDCSDPTTPMSNSSVTFDQERKGGIGFLKV</sequence>
<dbReference type="EMBL" id="CAXHTB010000026">
    <property type="protein sequence ID" value="CAL0334895.1"/>
    <property type="molecule type" value="Genomic_DNA"/>
</dbReference>
<feature type="compositionally biased region" description="Polar residues" evidence="1">
    <location>
        <begin position="78"/>
        <end position="97"/>
    </location>
</feature>
<reference evidence="2 3" key="1">
    <citation type="submission" date="2024-03" db="EMBL/GenBank/DDBJ databases">
        <authorList>
            <person name="Martinez-Hernandez J."/>
        </authorList>
    </citation>
    <scope>NUCLEOTIDE SEQUENCE [LARGE SCALE GENOMIC DNA]</scope>
</reference>
<dbReference type="AlphaFoldDB" id="A0AAV1YLW0"/>
<feature type="region of interest" description="Disordered" evidence="1">
    <location>
        <begin position="1"/>
        <end position="30"/>
    </location>
</feature>
<evidence type="ECO:0000313" key="2">
    <source>
        <dbReference type="EMBL" id="CAL0334895.1"/>
    </source>
</evidence>
<proteinExistence type="predicted"/>
<comment type="caution">
    <text evidence="2">The sequence shown here is derived from an EMBL/GenBank/DDBJ whole genome shotgun (WGS) entry which is preliminary data.</text>
</comment>
<keyword evidence="3" id="KW-1185">Reference proteome</keyword>
<accession>A0AAV1YLW0</accession>
<evidence type="ECO:0000313" key="3">
    <source>
        <dbReference type="Proteomes" id="UP001497480"/>
    </source>
</evidence>
<gene>
    <name evidence="2" type="ORF">LLUT_LOCUS35955</name>
</gene>
<name>A0AAV1YLW0_LUPLU</name>
<feature type="compositionally biased region" description="Polar residues" evidence="1">
    <location>
        <begin position="105"/>
        <end position="117"/>
    </location>
</feature>
<feature type="region of interest" description="Disordered" evidence="1">
    <location>
        <begin position="77"/>
        <end position="118"/>
    </location>
</feature>
<organism evidence="2 3">
    <name type="scientific">Lupinus luteus</name>
    <name type="common">European yellow lupine</name>
    <dbReference type="NCBI Taxonomy" id="3873"/>
    <lineage>
        <taxon>Eukaryota</taxon>
        <taxon>Viridiplantae</taxon>
        <taxon>Streptophyta</taxon>
        <taxon>Embryophyta</taxon>
        <taxon>Tracheophyta</taxon>
        <taxon>Spermatophyta</taxon>
        <taxon>Magnoliopsida</taxon>
        <taxon>eudicotyledons</taxon>
        <taxon>Gunneridae</taxon>
        <taxon>Pentapetalae</taxon>
        <taxon>rosids</taxon>
        <taxon>fabids</taxon>
        <taxon>Fabales</taxon>
        <taxon>Fabaceae</taxon>
        <taxon>Papilionoideae</taxon>
        <taxon>50 kb inversion clade</taxon>
        <taxon>genistoids sensu lato</taxon>
        <taxon>core genistoids</taxon>
        <taxon>Genisteae</taxon>
        <taxon>Lupinus</taxon>
    </lineage>
</organism>
<dbReference type="Proteomes" id="UP001497480">
    <property type="component" value="Unassembled WGS sequence"/>
</dbReference>